<dbReference type="EMBL" id="KB456263">
    <property type="protein sequence ID" value="EMF13370.1"/>
    <property type="molecule type" value="Genomic_DNA"/>
</dbReference>
<dbReference type="AlphaFoldDB" id="M3D5C9"/>
<dbReference type="GeneID" id="27897818"/>
<protein>
    <submittedName>
        <fullName evidence="2">Uncharacterized protein</fullName>
    </submittedName>
</protein>
<name>M3D5C9_SPHMS</name>
<organism evidence="2 3">
    <name type="scientific">Sphaerulina musiva (strain SO2202)</name>
    <name type="common">Poplar stem canker fungus</name>
    <name type="synonym">Septoria musiva</name>
    <dbReference type="NCBI Taxonomy" id="692275"/>
    <lineage>
        <taxon>Eukaryota</taxon>
        <taxon>Fungi</taxon>
        <taxon>Dikarya</taxon>
        <taxon>Ascomycota</taxon>
        <taxon>Pezizomycotina</taxon>
        <taxon>Dothideomycetes</taxon>
        <taxon>Dothideomycetidae</taxon>
        <taxon>Mycosphaerellales</taxon>
        <taxon>Mycosphaerellaceae</taxon>
        <taxon>Sphaerulina</taxon>
    </lineage>
</organism>
<gene>
    <name evidence="2" type="ORF">SEPMUDRAFT_107391</name>
</gene>
<feature type="chain" id="PRO_5004032773" evidence="1">
    <location>
        <begin position="22"/>
        <end position="232"/>
    </location>
</feature>
<sequence length="232" mass="26232">MMMRSFIFSATILQVLLLLFARRQQPFAAAQLDTQDLALADPNQIENLAQTSPPVNRIQDRRCAPVVQNHADAIEQRIRSGDGNGGGPVRLTWKRYILDDVGSQLQESEEQQQQVDDECDDHVRAYVRVLHVGFDNGWITAADVRGNHEQAYNLGCLNCGSYLFFFSFCLSRMSPHLRFSGSALWNRVFELQQGQCPSSGVHQFGMLQSICGSGWTMLSVFRSTGLQAWMRW</sequence>
<feature type="signal peptide" evidence="1">
    <location>
        <begin position="1"/>
        <end position="21"/>
    </location>
</feature>
<dbReference type="Proteomes" id="UP000016931">
    <property type="component" value="Unassembled WGS sequence"/>
</dbReference>
<dbReference type="RefSeq" id="XP_016761491.1">
    <property type="nucleotide sequence ID" value="XM_016900681.1"/>
</dbReference>
<dbReference type="HOGENOM" id="CLU_1195522_0_0_1"/>
<reference evidence="2 3" key="1">
    <citation type="journal article" date="2012" name="PLoS Pathog.">
        <title>Diverse lifestyles and strategies of plant pathogenesis encoded in the genomes of eighteen Dothideomycetes fungi.</title>
        <authorList>
            <person name="Ohm R.A."/>
            <person name="Feau N."/>
            <person name="Henrissat B."/>
            <person name="Schoch C.L."/>
            <person name="Horwitz B.A."/>
            <person name="Barry K.W."/>
            <person name="Condon B.J."/>
            <person name="Copeland A.C."/>
            <person name="Dhillon B."/>
            <person name="Glaser F."/>
            <person name="Hesse C.N."/>
            <person name="Kosti I."/>
            <person name="LaButti K."/>
            <person name="Lindquist E.A."/>
            <person name="Lucas S."/>
            <person name="Salamov A.A."/>
            <person name="Bradshaw R.E."/>
            <person name="Ciuffetti L."/>
            <person name="Hamelin R.C."/>
            <person name="Kema G.H.J."/>
            <person name="Lawrence C."/>
            <person name="Scott J.A."/>
            <person name="Spatafora J.W."/>
            <person name="Turgeon B.G."/>
            <person name="de Wit P.J.G.M."/>
            <person name="Zhong S."/>
            <person name="Goodwin S.B."/>
            <person name="Grigoriev I.V."/>
        </authorList>
    </citation>
    <scope>NUCLEOTIDE SEQUENCE [LARGE SCALE GENOMIC DNA]</scope>
    <source>
        <strain evidence="2 3">SO2202</strain>
    </source>
</reference>
<accession>M3D5C9</accession>
<evidence type="ECO:0000313" key="2">
    <source>
        <dbReference type="EMBL" id="EMF13370.1"/>
    </source>
</evidence>
<evidence type="ECO:0000256" key="1">
    <source>
        <dbReference type="SAM" id="SignalP"/>
    </source>
</evidence>
<keyword evidence="1" id="KW-0732">Signal</keyword>
<keyword evidence="3" id="KW-1185">Reference proteome</keyword>
<proteinExistence type="predicted"/>
<evidence type="ECO:0000313" key="3">
    <source>
        <dbReference type="Proteomes" id="UP000016931"/>
    </source>
</evidence>